<feature type="compositionally biased region" description="Polar residues" evidence="1">
    <location>
        <begin position="549"/>
        <end position="558"/>
    </location>
</feature>
<gene>
    <name evidence="3" type="ORF">PECAL_5P16830</name>
</gene>
<dbReference type="InterPro" id="IPR005123">
    <property type="entry name" value="Oxoglu/Fe-dep_dioxygenase_dom"/>
</dbReference>
<feature type="domain" description="Fe2OG dioxygenase" evidence="2">
    <location>
        <begin position="177"/>
        <end position="270"/>
    </location>
</feature>
<feature type="region of interest" description="Disordered" evidence="1">
    <location>
        <begin position="535"/>
        <end position="581"/>
    </location>
</feature>
<dbReference type="InterPro" id="IPR044861">
    <property type="entry name" value="IPNS-like_FE2OG_OXY"/>
</dbReference>
<dbReference type="Gene3D" id="2.60.120.330">
    <property type="entry name" value="B-lactam Antibiotic, Isopenicillin N Synthase, Chain"/>
    <property type="match status" value="1"/>
</dbReference>
<accession>A0A8J2SUU1</accession>
<keyword evidence="4" id="KW-1185">Reference proteome</keyword>
<dbReference type="PROSITE" id="PS51471">
    <property type="entry name" value="FE2OG_OXY"/>
    <property type="match status" value="1"/>
</dbReference>
<protein>
    <recommendedName>
        <fullName evidence="2">Fe2OG dioxygenase domain-containing protein</fullName>
    </recommendedName>
</protein>
<dbReference type="OrthoDB" id="10536738at2759"/>
<reference evidence="3" key="1">
    <citation type="submission" date="2021-11" db="EMBL/GenBank/DDBJ databases">
        <authorList>
            <consortium name="Genoscope - CEA"/>
            <person name="William W."/>
        </authorList>
    </citation>
    <scope>NUCLEOTIDE SEQUENCE</scope>
</reference>
<dbReference type="InterPro" id="IPR023214">
    <property type="entry name" value="HAD_sf"/>
</dbReference>
<evidence type="ECO:0000256" key="1">
    <source>
        <dbReference type="SAM" id="MobiDB-lite"/>
    </source>
</evidence>
<dbReference type="SUPFAM" id="SSF51197">
    <property type="entry name" value="Clavaminate synthase-like"/>
    <property type="match status" value="1"/>
</dbReference>
<evidence type="ECO:0000313" key="3">
    <source>
        <dbReference type="EMBL" id="CAH0377102.1"/>
    </source>
</evidence>
<dbReference type="EMBL" id="CAKKNE010000005">
    <property type="protein sequence ID" value="CAH0377102.1"/>
    <property type="molecule type" value="Genomic_DNA"/>
</dbReference>
<comment type="caution">
    <text evidence="3">The sequence shown here is derived from an EMBL/GenBank/DDBJ whole genome shotgun (WGS) entry which is preliminary data.</text>
</comment>
<dbReference type="Proteomes" id="UP000789595">
    <property type="component" value="Unassembled WGS sequence"/>
</dbReference>
<proteinExistence type="predicted"/>
<dbReference type="InterPro" id="IPR050231">
    <property type="entry name" value="Iron_ascorbate_oxido_reductase"/>
</dbReference>
<dbReference type="PANTHER" id="PTHR47990">
    <property type="entry name" value="2-OXOGLUTARATE (2OG) AND FE(II)-DEPENDENT OXYGENASE SUPERFAMILY PROTEIN-RELATED"/>
    <property type="match status" value="1"/>
</dbReference>
<evidence type="ECO:0000259" key="2">
    <source>
        <dbReference type="PROSITE" id="PS51471"/>
    </source>
</evidence>
<name>A0A8J2SUU1_9STRA</name>
<dbReference type="InterPro" id="IPR027443">
    <property type="entry name" value="IPNS-like_sf"/>
</dbReference>
<organism evidence="3 4">
    <name type="scientific">Pelagomonas calceolata</name>
    <dbReference type="NCBI Taxonomy" id="35677"/>
    <lineage>
        <taxon>Eukaryota</taxon>
        <taxon>Sar</taxon>
        <taxon>Stramenopiles</taxon>
        <taxon>Ochrophyta</taxon>
        <taxon>Pelagophyceae</taxon>
        <taxon>Pelagomonadales</taxon>
        <taxon>Pelagomonadaceae</taxon>
        <taxon>Pelagomonas</taxon>
    </lineage>
</organism>
<dbReference type="AlphaFoldDB" id="A0A8J2SUU1"/>
<evidence type="ECO:0000313" key="4">
    <source>
        <dbReference type="Proteomes" id="UP000789595"/>
    </source>
</evidence>
<sequence length="600" mass="64402">MGRGCPNALRGSCATASIGHGLQMAAADADDASPCRSSAAVAAALRTRGYCYLQLSSAERRATKKLFDAAAAFHDADEGWKALAQHQPTKRGGYYKAGEEPTYDQSDPVSGVEDFSVVSTGDDQIWPEGERGDALQDAALSYLDVADAAGQVVRDALGSVLAPTKKRRRRAEALEATPSMLRLLRYPVAGGDLSAHSDFECFTFVHQRVAGLEVQVDGVWRRLAASADDSHCVLLAGDAVEYVSGGAVRAARHRVRSSAPRDSIVLFHAAADDAVLEPRAGDRSAYDAARRAADEHFGSAAPLTQRRHVRCRVERAEKNNSKAISTVPTVSPPAAMGDPPTTPSGERPIAAFDLDHTILHMLAANHVPDEAKELSEDVVTFEVNDVEYAISVRVGTTALFEALRKKGVDIAVVTCNLMGDEILTALGERCDVFEDVPVHVIESREKGAKCLKTLGLKRSKVVIFDDSLNAWVPEDQEFVFEALRYDVQALAGFLNEDTDEGDAKVDTELGYLTSIRESLLSFFDVAKIDFDDDAASDAGSEAQAPRRSASFSLEQSPAQRDLKRALSAEDPGGAKKAKIQSLSDNNVTLNKPVAVGQDSS</sequence>
<dbReference type="InterPro" id="IPR036412">
    <property type="entry name" value="HAD-like_sf"/>
</dbReference>
<feature type="region of interest" description="Disordered" evidence="1">
    <location>
        <begin position="91"/>
        <end position="110"/>
    </location>
</feature>
<dbReference type="InterPro" id="IPR004274">
    <property type="entry name" value="FCP1_dom"/>
</dbReference>
<dbReference type="Pfam" id="PF03031">
    <property type="entry name" value="NIF"/>
    <property type="match status" value="1"/>
</dbReference>
<dbReference type="Gene3D" id="3.40.50.1000">
    <property type="entry name" value="HAD superfamily/HAD-like"/>
    <property type="match status" value="1"/>
</dbReference>
<dbReference type="SUPFAM" id="SSF56784">
    <property type="entry name" value="HAD-like"/>
    <property type="match status" value="1"/>
</dbReference>
<dbReference type="Pfam" id="PF03171">
    <property type="entry name" value="2OG-FeII_Oxy"/>
    <property type="match status" value="1"/>
</dbReference>